<dbReference type="GO" id="GO:0006511">
    <property type="term" value="P:ubiquitin-dependent protein catabolic process"/>
    <property type="evidence" value="ECO:0007669"/>
    <property type="project" value="UniProtKB-UniRule"/>
</dbReference>
<evidence type="ECO:0000256" key="8">
    <source>
        <dbReference type="RuleBase" id="RU361215"/>
    </source>
</evidence>
<evidence type="ECO:0000256" key="4">
    <source>
        <dbReference type="ARBA" id="ARBA00022786"/>
    </source>
</evidence>
<proteinExistence type="inferred from homology"/>
<dbReference type="OrthoDB" id="4500678at2759"/>
<dbReference type="Gene3D" id="3.40.532.10">
    <property type="entry name" value="Peptidase C12, ubiquitin carboxyl-terminal hydrolase"/>
    <property type="match status" value="1"/>
</dbReference>
<dbReference type="VEuPathDB" id="FungiDB:ASPVEDRAFT_873227"/>
<evidence type="ECO:0000256" key="2">
    <source>
        <dbReference type="ARBA" id="ARBA00009326"/>
    </source>
</evidence>
<accession>A0A1L9P6F8</accession>
<feature type="domain" description="UCH catalytic" evidence="9">
    <location>
        <begin position="1"/>
        <end position="157"/>
    </location>
</feature>
<dbReference type="SUPFAM" id="SSF54001">
    <property type="entry name" value="Cysteine proteinases"/>
    <property type="match status" value="1"/>
</dbReference>
<dbReference type="InterPro" id="IPR038765">
    <property type="entry name" value="Papain-like_cys_pep_sf"/>
</dbReference>
<comment type="catalytic activity">
    <reaction evidence="1 8">
        <text>Thiol-dependent hydrolysis of ester, thioester, amide, peptide and isopeptide bonds formed by the C-terminal Gly of ubiquitin (a 76-residue protein attached to proteins as an intracellular targeting signal).</text>
        <dbReference type="EC" id="3.4.19.12"/>
    </reaction>
</comment>
<keyword evidence="3 8" id="KW-0645">Protease</keyword>
<dbReference type="GeneID" id="63733550"/>
<dbReference type="InterPro" id="IPR001578">
    <property type="entry name" value="Peptidase_C12_UCH"/>
</dbReference>
<keyword evidence="11" id="KW-1185">Reference proteome</keyword>
<dbReference type="AlphaFoldDB" id="A0A1L9P6F8"/>
<dbReference type="RefSeq" id="XP_040662868.1">
    <property type="nucleotide sequence ID" value="XM_040818039.1"/>
</dbReference>
<sequence length="184" mass="19976">MNGANVVWYKQTINNACGLSATLHAACNGDARDSILSNSHLSRLLGVCAPLSQSERARVIEEDVDLDAVYKSVAQQGDSEVPESPEHVVDFHYVYLVKSHTNGQLYELGGDKQEPVDMGALGSDEDVLSVAGLGVFEGLSSGKESELVIISAYSCWHLDNLNFQIKAGAFPGHLYNIYIYILDN</sequence>
<dbReference type="PRINTS" id="PR00707">
    <property type="entry name" value="UBCTHYDRLASE"/>
</dbReference>
<dbReference type="InterPro" id="IPR036959">
    <property type="entry name" value="Peptidase_C12_UCH_sf"/>
</dbReference>
<keyword evidence="4 8" id="KW-0833">Ubl conjugation pathway</keyword>
<keyword evidence="6 8" id="KW-0788">Thiol protease</keyword>
<evidence type="ECO:0000256" key="7">
    <source>
        <dbReference type="PROSITE-ProRule" id="PRU01393"/>
    </source>
</evidence>
<evidence type="ECO:0000256" key="1">
    <source>
        <dbReference type="ARBA" id="ARBA00000707"/>
    </source>
</evidence>
<keyword evidence="5 8" id="KW-0378">Hydrolase</keyword>
<evidence type="ECO:0000259" key="9">
    <source>
        <dbReference type="PROSITE" id="PS52048"/>
    </source>
</evidence>
<dbReference type="GO" id="GO:0005737">
    <property type="term" value="C:cytoplasm"/>
    <property type="evidence" value="ECO:0007669"/>
    <property type="project" value="TreeGrafter"/>
</dbReference>
<evidence type="ECO:0000313" key="10">
    <source>
        <dbReference type="EMBL" id="OJI97105.1"/>
    </source>
</evidence>
<organism evidence="10 11">
    <name type="scientific">Aspergillus versicolor CBS 583.65</name>
    <dbReference type="NCBI Taxonomy" id="1036611"/>
    <lineage>
        <taxon>Eukaryota</taxon>
        <taxon>Fungi</taxon>
        <taxon>Dikarya</taxon>
        <taxon>Ascomycota</taxon>
        <taxon>Pezizomycotina</taxon>
        <taxon>Eurotiomycetes</taxon>
        <taxon>Eurotiomycetidae</taxon>
        <taxon>Eurotiales</taxon>
        <taxon>Aspergillaceae</taxon>
        <taxon>Aspergillus</taxon>
        <taxon>Aspergillus subgen. Nidulantes</taxon>
    </lineage>
</organism>
<dbReference type="Pfam" id="PF01088">
    <property type="entry name" value="Peptidase_C12"/>
    <property type="match status" value="1"/>
</dbReference>
<dbReference type="PROSITE" id="PS52048">
    <property type="entry name" value="UCH_DOMAIN"/>
    <property type="match status" value="1"/>
</dbReference>
<dbReference type="Proteomes" id="UP000184073">
    <property type="component" value="Unassembled WGS sequence"/>
</dbReference>
<dbReference type="GO" id="GO:0004843">
    <property type="term" value="F:cysteine-type deubiquitinase activity"/>
    <property type="evidence" value="ECO:0007669"/>
    <property type="project" value="UniProtKB-EC"/>
</dbReference>
<reference evidence="11" key="1">
    <citation type="journal article" date="2017" name="Genome Biol.">
        <title>Comparative genomics reveals high biological diversity and specific adaptations in the industrially and medically important fungal genus Aspergillus.</title>
        <authorList>
            <person name="de Vries R.P."/>
            <person name="Riley R."/>
            <person name="Wiebenga A."/>
            <person name="Aguilar-Osorio G."/>
            <person name="Amillis S."/>
            <person name="Uchima C.A."/>
            <person name="Anderluh G."/>
            <person name="Asadollahi M."/>
            <person name="Askin M."/>
            <person name="Barry K."/>
            <person name="Battaglia E."/>
            <person name="Bayram O."/>
            <person name="Benocci T."/>
            <person name="Braus-Stromeyer S.A."/>
            <person name="Caldana C."/>
            <person name="Canovas D."/>
            <person name="Cerqueira G.C."/>
            <person name="Chen F."/>
            <person name="Chen W."/>
            <person name="Choi C."/>
            <person name="Clum A."/>
            <person name="Dos Santos R.A."/>
            <person name="Damasio A.R."/>
            <person name="Diallinas G."/>
            <person name="Emri T."/>
            <person name="Fekete E."/>
            <person name="Flipphi M."/>
            <person name="Freyberg S."/>
            <person name="Gallo A."/>
            <person name="Gournas C."/>
            <person name="Habgood R."/>
            <person name="Hainaut M."/>
            <person name="Harispe M.L."/>
            <person name="Henrissat B."/>
            <person name="Hilden K.S."/>
            <person name="Hope R."/>
            <person name="Hossain A."/>
            <person name="Karabika E."/>
            <person name="Karaffa L."/>
            <person name="Karanyi Z."/>
            <person name="Krasevec N."/>
            <person name="Kuo A."/>
            <person name="Kusch H."/>
            <person name="LaButti K."/>
            <person name="Lagendijk E.L."/>
            <person name="Lapidus A."/>
            <person name="Levasseur A."/>
            <person name="Lindquist E."/>
            <person name="Lipzen A."/>
            <person name="Logrieco A.F."/>
            <person name="MacCabe A."/>
            <person name="Maekelae M.R."/>
            <person name="Malavazi I."/>
            <person name="Melin P."/>
            <person name="Meyer V."/>
            <person name="Mielnichuk N."/>
            <person name="Miskei M."/>
            <person name="Molnar A.P."/>
            <person name="Mule G."/>
            <person name="Ngan C.Y."/>
            <person name="Orejas M."/>
            <person name="Orosz E."/>
            <person name="Ouedraogo J.P."/>
            <person name="Overkamp K.M."/>
            <person name="Park H.-S."/>
            <person name="Perrone G."/>
            <person name="Piumi F."/>
            <person name="Punt P.J."/>
            <person name="Ram A.F."/>
            <person name="Ramon A."/>
            <person name="Rauscher S."/>
            <person name="Record E."/>
            <person name="Riano-Pachon D.M."/>
            <person name="Robert V."/>
            <person name="Roehrig J."/>
            <person name="Ruller R."/>
            <person name="Salamov A."/>
            <person name="Salih N.S."/>
            <person name="Samson R.A."/>
            <person name="Sandor E."/>
            <person name="Sanguinetti M."/>
            <person name="Schuetze T."/>
            <person name="Sepcic K."/>
            <person name="Shelest E."/>
            <person name="Sherlock G."/>
            <person name="Sophianopoulou V."/>
            <person name="Squina F.M."/>
            <person name="Sun H."/>
            <person name="Susca A."/>
            <person name="Todd R.B."/>
            <person name="Tsang A."/>
            <person name="Unkles S.E."/>
            <person name="van de Wiele N."/>
            <person name="van Rossen-Uffink D."/>
            <person name="Oliveira J.V."/>
            <person name="Vesth T.C."/>
            <person name="Visser J."/>
            <person name="Yu J.-H."/>
            <person name="Zhou M."/>
            <person name="Andersen M.R."/>
            <person name="Archer D.B."/>
            <person name="Baker S.E."/>
            <person name="Benoit I."/>
            <person name="Brakhage A.A."/>
            <person name="Braus G.H."/>
            <person name="Fischer R."/>
            <person name="Frisvad J.C."/>
            <person name="Goldman G.H."/>
            <person name="Houbraken J."/>
            <person name="Oakley B."/>
            <person name="Pocsi I."/>
            <person name="Scazzocchio C."/>
            <person name="Seiboth B."/>
            <person name="vanKuyk P.A."/>
            <person name="Wortman J."/>
            <person name="Dyer P.S."/>
            <person name="Grigoriev I.V."/>
        </authorList>
    </citation>
    <scope>NUCLEOTIDE SEQUENCE [LARGE SCALE GENOMIC DNA]</scope>
    <source>
        <strain evidence="11">CBS 583.65</strain>
    </source>
</reference>
<dbReference type="PANTHER" id="PTHR10589:SF17">
    <property type="entry name" value="UBIQUITIN CARBOXYL-TERMINAL HYDROLASE"/>
    <property type="match status" value="1"/>
</dbReference>
<evidence type="ECO:0000256" key="5">
    <source>
        <dbReference type="ARBA" id="ARBA00022801"/>
    </source>
</evidence>
<dbReference type="GO" id="GO:0016579">
    <property type="term" value="P:protein deubiquitination"/>
    <property type="evidence" value="ECO:0007669"/>
    <property type="project" value="TreeGrafter"/>
</dbReference>
<dbReference type="EMBL" id="KV878125">
    <property type="protein sequence ID" value="OJI97105.1"/>
    <property type="molecule type" value="Genomic_DNA"/>
</dbReference>
<gene>
    <name evidence="10" type="ORF">ASPVEDRAFT_873227</name>
</gene>
<name>A0A1L9P6F8_ASPVE</name>
<dbReference type="STRING" id="1036611.A0A1L9P6F8"/>
<comment type="caution">
    <text evidence="7">Lacks conserved residue(s) required for the propagation of feature annotation.</text>
</comment>
<comment type="similarity">
    <text evidence="2 7 8">Belongs to the peptidase C12 family.</text>
</comment>
<dbReference type="EC" id="3.4.19.12" evidence="8"/>
<evidence type="ECO:0000313" key="11">
    <source>
        <dbReference type="Proteomes" id="UP000184073"/>
    </source>
</evidence>
<dbReference type="PANTHER" id="PTHR10589">
    <property type="entry name" value="UBIQUITIN CARBOXYL-TERMINAL HYDROLASE"/>
    <property type="match status" value="1"/>
</dbReference>
<protein>
    <recommendedName>
        <fullName evidence="8">Ubiquitin carboxyl-terminal hydrolase</fullName>
        <ecNumber evidence="8">3.4.19.12</ecNumber>
    </recommendedName>
</protein>
<evidence type="ECO:0000256" key="3">
    <source>
        <dbReference type="ARBA" id="ARBA00022670"/>
    </source>
</evidence>
<evidence type="ECO:0000256" key="6">
    <source>
        <dbReference type="ARBA" id="ARBA00022807"/>
    </source>
</evidence>